<feature type="signal peptide" evidence="1">
    <location>
        <begin position="1"/>
        <end position="15"/>
    </location>
</feature>
<evidence type="ECO:0000313" key="3">
    <source>
        <dbReference type="Proteomes" id="UP000663880"/>
    </source>
</evidence>
<sequence length="184" mass="20698">MKLFVVLACLTVAWAVPLTKENHNIQELEVIPENDSIESSDVESAAYLPKIIEVADILSEYERANAKPSEETQNVPEIEPLNGPEVNADFLEHELPDVANLMPLNENDQDAIQIADPFDNDVDEKSGFDEIQIVNLDDFRGIMGIAPSELDSLRVYFDDDMARELADDEAPEIIRLNYDDPNLR</sequence>
<accession>A0A821VW85</accession>
<evidence type="ECO:0000313" key="2">
    <source>
        <dbReference type="EMBL" id="CAF4914163.1"/>
    </source>
</evidence>
<dbReference type="OrthoDB" id="10320256at2759"/>
<dbReference type="Proteomes" id="UP000663880">
    <property type="component" value="Unassembled WGS sequence"/>
</dbReference>
<reference evidence="2" key="1">
    <citation type="submission" date="2021-02" db="EMBL/GenBank/DDBJ databases">
        <authorList>
            <person name="Steward A R."/>
        </authorList>
    </citation>
    <scope>NUCLEOTIDE SEQUENCE</scope>
</reference>
<gene>
    <name evidence="2" type="ORF">PMACD_LOCUS12409</name>
</gene>
<dbReference type="AlphaFoldDB" id="A0A821VW85"/>
<protein>
    <submittedName>
        <fullName evidence="2">Uncharacterized protein</fullName>
    </submittedName>
</protein>
<feature type="chain" id="PRO_5032527484" evidence="1">
    <location>
        <begin position="16"/>
        <end position="184"/>
    </location>
</feature>
<name>A0A821VW85_9NEOP</name>
<dbReference type="EMBL" id="CAJOBZ010000048">
    <property type="protein sequence ID" value="CAF4914163.1"/>
    <property type="molecule type" value="Genomic_DNA"/>
</dbReference>
<keyword evidence="3" id="KW-1185">Reference proteome</keyword>
<comment type="caution">
    <text evidence="2">The sequence shown here is derived from an EMBL/GenBank/DDBJ whole genome shotgun (WGS) entry which is preliminary data.</text>
</comment>
<evidence type="ECO:0000256" key="1">
    <source>
        <dbReference type="SAM" id="SignalP"/>
    </source>
</evidence>
<keyword evidence="1" id="KW-0732">Signal</keyword>
<organism evidence="2 3">
    <name type="scientific">Pieris macdunnoughi</name>
    <dbReference type="NCBI Taxonomy" id="345717"/>
    <lineage>
        <taxon>Eukaryota</taxon>
        <taxon>Metazoa</taxon>
        <taxon>Ecdysozoa</taxon>
        <taxon>Arthropoda</taxon>
        <taxon>Hexapoda</taxon>
        <taxon>Insecta</taxon>
        <taxon>Pterygota</taxon>
        <taxon>Neoptera</taxon>
        <taxon>Endopterygota</taxon>
        <taxon>Lepidoptera</taxon>
        <taxon>Glossata</taxon>
        <taxon>Ditrysia</taxon>
        <taxon>Papilionoidea</taxon>
        <taxon>Pieridae</taxon>
        <taxon>Pierinae</taxon>
        <taxon>Pieris</taxon>
    </lineage>
</organism>
<proteinExistence type="predicted"/>